<dbReference type="RefSeq" id="WP_013514736.1">
    <property type="nucleotide sequence ID" value="NC_014844.1"/>
</dbReference>
<dbReference type="eggNOG" id="ENOG50340SP">
    <property type="taxonomic scope" value="Bacteria"/>
</dbReference>
<gene>
    <name evidence="1" type="ordered locus">Daes_1809</name>
</gene>
<dbReference type="STRING" id="643562.Daes_1809"/>
<dbReference type="OrthoDB" id="5470971at2"/>
<reference evidence="2" key="1">
    <citation type="submission" date="2010-12" db="EMBL/GenBank/DDBJ databases">
        <title>Complete sequence of Desulfovibrio aespoeensis Aspo-2.</title>
        <authorList>
            <consortium name="US DOE Joint Genome Institute"/>
            <person name="Lucas S."/>
            <person name="Copeland A."/>
            <person name="Lapidus A."/>
            <person name="Cheng J.-F."/>
            <person name="Goodwin L."/>
            <person name="Pitluck S."/>
            <person name="Chertkov O."/>
            <person name="Misra M."/>
            <person name="Detter J.C."/>
            <person name="Han C."/>
            <person name="Tapia R."/>
            <person name="Land M."/>
            <person name="Hauser L."/>
            <person name="Kyrpides N."/>
            <person name="Ivanova N."/>
            <person name="Ovchinnikova G."/>
            <person name="Pedersen K."/>
            <person name="Jagevall S."/>
            <person name="Hazen T."/>
            <person name="Woyke T."/>
        </authorList>
    </citation>
    <scope>NUCLEOTIDE SEQUENCE [LARGE SCALE GENOMIC DNA]</scope>
    <source>
        <strain evidence="2">ATCC 700646 / DSM 10631 / Aspo-2</strain>
    </source>
</reference>
<dbReference type="AlphaFoldDB" id="E6VZ45"/>
<proteinExistence type="predicted"/>
<evidence type="ECO:0000313" key="2">
    <source>
        <dbReference type="Proteomes" id="UP000002191"/>
    </source>
</evidence>
<dbReference type="Proteomes" id="UP000002191">
    <property type="component" value="Chromosome"/>
</dbReference>
<name>E6VZ45_PSEA9</name>
<dbReference type="KEGG" id="das:Daes_1809"/>
<protein>
    <submittedName>
        <fullName evidence="1">Uncharacterized protein</fullName>
    </submittedName>
</protein>
<keyword evidence="2" id="KW-1185">Reference proteome</keyword>
<dbReference type="EMBL" id="CP002431">
    <property type="protein sequence ID" value="ADU62821.1"/>
    <property type="molecule type" value="Genomic_DNA"/>
</dbReference>
<dbReference type="HOGENOM" id="CLU_1641073_0_0_7"/>
<sequence>MDIDIATHQSPPPTPYAHTLSMVVKSFKGRRNVEVHLFRCVWNEAAEASLPWETLLEGKCPGPGEAGRRVVMEAFTEAERDRIVDYLKAQYSTRLAAIRSVPLRFPVPARLCGLSEAEPGKTVGFIEFLKIPSYPLDIPLKGFYDLNRHPPIAED</sequence>
<reference evidence="1 2" key="2">
    <citation type="journal article" date="2014" name="Genome Announc.">
        <title>Complete Genome Sequence of the Subsurface, Mesophilic Sulfate-Reducing Bacterium Desulfovibrio aespoeensis Aspo-2.</title>
        <authorList>
            <person name="Pedersen K."/>
            <person name="Bengtsson A."/>
            <person name="Edlund J."/>
            <person name="Rabe L."/>
            <person name="Hazen T."/>
            <person name="Chakraborty R."/>
            <person name="Goodwin L."/>
            <person name="Shapiro N."/>
        </authorList>
    </citation>
    <scope>NUCLEOTIDE SEQUENCE [LARGE SCALE GENOMIC DNA]</scope>
    <source>
        <strain evidence="2">ATCC 700646 / DSM 10631 / Aspo-2</strain>
    </source>
</reference>
<evidence type="ECO:0000313" key="1">
    <source>
        <dbReference type="EMBL" id="ADU62821.1"/>
    </source>
</evidence>
<accession>E6VZ45</accession>
<organism evidence="1 2">
    <name type="scientific">Pseudodesulfovibrio aespoeensis (strain ATCC 700646 / DSM 10631 / Aspo-2)</name>
    <name type="common">Desulfovibrio aespoeensis</name>
    <dbReference type="NCBI Taxonomy" id="643562"/>
    <lineage>
        <taxon>Bacteria</taxon>
        <taxon>Pseudomonadati</taxon>
        <taxon>Thermodesulfobacteriota</taxon>
        <taxon>Desulfovibrionia</taxon>
        <taxon>Desulfovibrionales</taxon>
        <taxon>Desulfovibrionaceae</taxon>
    </lineage>
</organism>